<dbReference type="PANTHER" id="PTHR43243">
    <property type="entry name" value="INNER MEMBRANE TRANSPORTER YGJI-RELATED"/>
    <property type="match status" value="1"/>
</dbReference>
<dbReference type="EMBL" id="JBBNAF010000008">
    <property type="protein sequence ID" value="KAK9120932.1"/>
    <property type="molecule type" value="Genomic_DNA"/>
</dbReference>
<dbReference type="AlphaFoldDB" id="A0AAP0IUD2"/>
<evidence type="ECO:0000259" key="9">
    <source>
        <dbReference type="Pfam" id="PF13906"/>
    </source>
</evidence>
<feature type="transmembrane region" description="Helical" evidence="8">
    <location>
        <begin position="581"/>
        <end position="602"/>
    </location>
</feature>
<evidence type="ECO:0000256" key="1">
    <source>
        <dbReference type="ARBA" id="ARBA00004141"/>
    </source>
</evidence>
<dbReference type="PANTHER" id="PTHR43243:SF62">
    <property type="entry name" value="CATIONIC AMINO ACID TRANSPORTER 8, VACUOLAR"/>
    <property type="match status" value="1"/>
</dbReference>
<dbReference type="FunFam" id="1.20.1740.10:FF:000035">
    <property type="entry name" value="Cationic amino acid transporter 5"/>
    <property type="match status" value="1"/>
</dbReference>
<feature type="domain" description="Cationic amino acid transporter C-terminal" evidence="9">
    <location>
        <begin position="611"/>
        <end position="660"/>
    </location>
</feature>
<evidence type="ECO:0000256" key="4">
    <source>
        <dbReference type="ARBA" id="ARBA00022692"/>
    </source>
</evidence>
<proteinExistence type="inferred from homology"/>
<evidence type="ECO:0000256" key="5">
    <source>
        <dbReference type="ARBA" id="ARBA00022970"/>
    </source>
</evidence>
<feature type="transmembrane region" description="Helical" evidence="8">
    <location>
        <begin position="609"/>
        <end position="630"/>
    </location>
</feature>
<keyword evidence="3" id="KW-0813">Transport</keyword>
<evidence type="ECO:0000313" key="10">
    <source>
        <dbReference type="EMBL" id="KAK9120932.1"/>
    </source>
</evidence>
<keyword evidence="7 8" id="KW-0472">Membrane</keyword>
<evidence type="ECO:0000256" key="7">
    <source>
        <dbReference type="ARBA" id="ARBA00023136"/>
    </source>
</evidence>
<protein>
    <recommendedName>
        <fullName evidence="9">Cationic amino acid transporter C-terminal domain-containing protein</fullName>
    </recommendedName>
</protein>
<dbReference type="Pfam" id="PF13906">
    <property type="entry name" value="AA_permease_C"/>
    <property type="match status" value="1"/>
</dbReference>
<feature type="transmembrane region" description="Helical" evidence="8">
    <location>
        <begin position="206"/>
        <end position="228"/>
    </location>
</feature>
<evidence type="ECO:0000256" key="2">
    <source>
        <dbReference type="ARBA" id="ARBA00008572"/>
    </source>
</evidence>
<evidence type="ECO:0000256" key="8">
    <source>
        <dbReference type="SAM" id="Phobius"/>
    </source>
</evidence>
<dbReference type="GO" id="GO:0005886">
    <property type="term" value="C:plasma membrane"/>
    <property type="evidence" value="ECO:0007669"/>
    <property type="project" value="UniProtKB-ARBA"/>
</dbReference>
<feature type="transmembrane region" description="Helical" evidence="8">
    <location>
        <begin position="396"/>
        <end position="421"/>
    </location>
</feature>
<name>A0AAP0IUD2_9MAGN</name>
<dbReference type="InterPro" id="IPR002293">
    <property type="entry name" value="AA/rel_permease1"/>
</dbReference>
<dbReference type="InterPro" id="IPR029485">
    <property type="entry name" value="CAT_C"/>
</dbReference>
<feature type="transmembrane region" description="Helical" evidence="8">
    <location>
        <begin position="328"/>
        <end position="346"/>
    </location>
</feature>
<dbReference type="GO" id="GO:0015171">
    <property type="term" value="F:amino acid transmembrane transporter activity"/>
    <property type="evidence" value="ECO:0007669"/>
    <property type="project" value="TreeGrafter"/>
</dbReference>
<reference evidence="10 11" key="1">
    <citation type="submission" date="2024-01" db="EMBL/GenBank/DDBJ databases">
        <title>Genome assemblies of Stephania.</title>
        <authorList>
            <person name="Yang L."/>
        </authorList>
    </citation>
    <scope>NUCLEOTIDE SEQUENCE [LARGE SCALE GENOMIC DNA]</scope>
    <source>
        <strain evidence="10">YNDBR</strain>
        <tissue evidence="10">Leaf</tissue>
    </source>
</reference>
<sequence length="687" mass="74196">MAVKVCVSGCKVMGVVGWLGWKALEDFSHHLVDILTHICVFVDGDGVFLRNRVLFNDLLLQRSNGFSIARIDNLFTSARNPYASLGHSLCVNSSLVGLGSDLGLYQSLQHSSFKEWQAQDFFPSQSFTSWPHYSSALSQTLPRLKDRLLHRSSPSEETQVKSHSEHPLKRCLSWWDLIWLSVGSVVGTGIFVLTGQEAHNNAGPSIVISYAISGLSALLSALCYAEFAVSVPVAGGSFSFLRIELGDFTAFVAASNILLEAVVGAAGIARSWTSYFATIIGNNPNSFRIHVPSFSDGFNMLDPIAVLVLIVTSSIPILSTVNASRVNWITSAVSIILMLFITVAGFVKGRVENLSPFFPYGAGGMFRAAGVLFWAYTGFDMVATMAEEAKDPPRDIPVGLVGSMSLITVLYCAMALSLSYLQSYSKIDVNAAYAVAFDNVGMKWAKYVVALGAIKGMTTGLIVGTLGQGRYTTQIARTHMIPPFFGLVHPRTGTPINATILVSGASAVIALFSSLDVLSSVSSLSTLFIFMLMAVALLSKRYNVKDVAANTDLIKLVSFTIVIIGAAIGSTAYYQKNPNGWLGHAIALPIWFIGTLGIAVFVPQHKAPGVFLVPFVPWLPSLSIGINIFLIGSLGYMAFVRFAICTSVMLLYYLFVSLHATYDMAHENQQCIEDGSHSSNVKLQSSS</sequence>
<keyword evidence="6 8" id="KW-1133">Transmembrane helix</keyword>
<comment type="subcellular location">
    <subcellularLocation>
        <location evidence="1">Membrane</location>
        <topology evidence="1">Multi-pass membrane protein</topology>
    </subcellularLocation>
</comment>
<comment type="similarity">
    <text evidence="2">Belongs to the amino acid-polyamine-organocation (APC) superfamily. Cationic amino acid transporter (CAT) (TC 2.A.3.3) family.</text>
</comment>
<dbReference type="Proteomes" id="UP001420932">
    <property type="component" value="Unassembled WGS sequence"/>
</dbReference>
<feature type="transmembrane region" description="Helical" evidence="8">
    <location>
        <begin position="248"/>
        <end position="269"/>
    </location>
</feature>
<feature type="transmembrane region" description="Helical" evidence="8">
    <location>
        <begin position="172"/>
        <end position="194"/>
    </location>
</feature>
<feature type="transmembrane region" description="Helical" evidence="8">
    <location>
        <begin position="636"/>
        <end position="655"/>
    </location>
</feature>
<feature type="transmembrane region" description="Helical" evidence="8">
    <location>
        <begin position="521"/>
        <end position="541"/>
    </location>
</feature>
<feature type="transmembrane region" description="Helical" evidence="8">
    <location>
        <begin position="304"/>
        <end position="322"/>
    </location>
</feature>
<evidence type="ECO:0000256" key="6">
    <source>
        <dbReference type="ARBA" id="ARBA00022989"/>
    </source>
</evidence>
<feature type="transmembrane region" description="Helical" evidence="8">
    <location>
        <begin position="553"/>
        <end position="575"/>
    </location>
</feature>
<gene>
    <name evidence="10" type="ORF">Syun_018549</name>
</gene>
<keyword evidence="5" id="KW-0029">Amino-acid transport</keyword>
<keyword evidence="11" id="KW-1185">Reference proteome</keyword>
<evidence type="ECO:0000313" key="11">
    <source>
        <dbReference type="Proteomes" id="UP001420932"/>
    </source>
</evidence>
<keyword evidence="4 8" id="KW-0812">Transmembrane</keyword>
<accession>A0AAP0IUD2</accession>
<dbReference type="Gene3D" id="1.20.1740.10">
    <property type="entry name" value="Amino acid/polyamine transporter I"/>
    <property type="match status" value="1"/>
</dbReference>
<comment type="caution">
    <text evidence="10">The sequence shown here is derived from an EMBL/GenBank/DDBJ whole genome shotgun (WGS) entry which is preliminary data.</text>
</comment>
<feature type="transmembrane region" description="Helical" evidence="8">
    <location>
        <begin position="358"/>
        <end position="376"/>
    </location>
</feature>
<dbReference type="Pfam" id="PF13520">
    <property type="entry name" value="AA_permease_2"/>
    <property type="match status" value="1"/>
</dbReference>
<evidence type="ECO:0000256" key="3">
    <source>
        <dbReference type="ARBA" id="ARBA00022448"/>
    </source>
</evidence>
<organism evidence="10 11">
    <name type="scientific">Stephania yunnanensis</name>
    <dbReference type="NCBI Taxonomy" id="152371"/>
    <lineage>
        <taxon>Eukaryota</taxon>
        <taxon>Viridiplantae</taxon>
        <taxon>Streptophyta</taxon>
        <taxon>Embryophyta</taxon>
        <taxon>Tracheophyta</taxon>
        <taxon>Spermatophyta</taxon>
        <taxon>Magnoliopsida</taxon>
        <taxon>Ranunculales</taxon>
        <taxon>Menispermaceae</taxon>
        <taxon>Menispermoideae</taxon>
        <taxon>Cissampelideae</taxon>
        <taxon>Stephania</taxon>
    </lineage>
</organism>